<organism evidence="9 10">
    <name type="scientific">Chryseobacterium angstadtii</name>
    <dbReference type="NCBI Taxonomy" id="558151"/>
    <lineage>
        <taxon>Bacteria</taxon>
        <taxon>Pseudomonadati</taxon>
        <taxon>Bacteroidota</taxon>
        <taxon>Flavobacteriia</taxon>
        <taxon>Flavobacteriales</taxon>
        <taxon>Weeksellaceae</taxon>
        <taxon>Chryseobacterium group</taxon>
        <taxon>Chryseobacterium</taxon>
    </lineage>
</organism>
<comment type="similarity">
    <text evidence="6 7">Belongs to the class I-like SAM-binding methyltransferase superfamily. C5-methyltransferase family.</text>
</comment>
<dbReference type="Proteomes" id="UP000036261">
    <property type="component" value="Unassembled WGS sequence"/>
</dbReference>
<keyword evidence="1 6" id="KW-0489">Methyltransferase</keyword>
<keyword evidence="10" id="KW-1185">Reference proteome</keyword>
<dbReference type="OrthoDB" id="32195at2"/>
<dbReference type="InterPro" id="IPR050750">
    <property type="entry name" value="C5-MTase"/>
</dbReference>
<evidence type="ECO:0000256" key="6">
    <source>
        <dbReference type="PROSITE-ProRule" id="PRU01016"/>
    </source>
</evidence>
<dbReference type="EMBL" id="LFND01000006">
    <property type="protein sequence ID" value="KMQ60133.1"/>
    <property type="molecule type" value="Genomic_DNA"/>
</dbReference>
<evidence type="ECO:0000256" key="5">
    <source>
        <dbReference type="ARBA" id="ARBA00047422"/>
    </source>
</evidence>
<dbReference type="EC" id="2.1.1.37" evidence="8"/>
<protein>
    <recommendedName>
        <fullName evidence="8">Cytosine-specific methyltransferase</fullName>
        <ecNumber evidence="8">2.1.1.37</ecNumber>
    </recommendedName>
</protein>
<dbReference type="AlphaFoldDB" id="A0A0J7I143"/>
<evidence type="ECO:0000256" key="7">
    <source>
        <dbReference type="RuleBase" id="RU000416"/>
    </source>
</evidence>
<dbReference type="InterPro" id="IPR018117">
    <property type="entry name" value="C5_DNA_meth_AS"/>
</dbReference>
<keyword evidence="3 6" id="KW-0949">S-adenosyl-L-methionine</keyword>
<dbReference type="PROSITE" id="PS51679">
    <property type="entry name" value="SAM_MT_C5"/>
    <property type="match status" value="1"/>
</dbReference>
<evidence type="ECO:0000256" key="4">
    <source>
        <dbReference type="ARBA" id="ARBA00022747"/>
    </source>
</evidence>
<dbReference type="PROSITE" id="PS00094">
    <property type="entry name" value="C5_MTASE_1"/>
    <property type="match status" value="1"/>
</dbReference>
<comment type="catalytic activity">
    <reaction evidence="5 8">
        <text>a 2'-deoxycytidine in DNA + S-adenosyl-L-methionine = a 5-methyl-2'-deoxycytidine in DNA + S-adenosyl-L-homocysteine + H(+)</text>
        <dbReference type="Rhea" id="RHEA:13681"/>
        <dbReference type="Rhea" id="RHEA-COMP:11369"/>
        <dbReference type="Rhea" id="RHEA-COMP:11370"/>
        <dbReference type="ChEBI" id="CHEBI:15378"/>
        <dbReference type="ChEBI" id="CHEBI:57856"/>
        <dbReference type="ChEBI" id="CHEBI:59789"/>
        <dbReference type="ChEBI" id="CHEBI:85452"/>
        <dbReference type="ChEBI" id="CHEBI:85454"/>
        <dbReference type="EC" id="2.1.1.37"/>
    </reaction>
</comment>
<evidence type="ECO:0000256" key="8">
    <source>
        <dbReference type="RuleBase" id="RU000417"/>
    </source>
</evidence>
<evidence type="ECO:0000256" key="2">
    <source>
        <dbReference type="ARBA" id="ARBA00022679"/>
    </source>
</evidence>
<proteinExistence type="inferred from homology"/>
<accession>A0A0J7I143</accession>
<gene>
    <name evidence="9" type="ORF">ACM46_18010</name>
</gene>
<evidence type="ECO:0000256" key="3">
    <source>
        <dbReference type="ARBA" id="ARBA00022691"/>
    </source>
</evidence>
<dbReference type="STRING" id="558151.ACM46_18010"/>
<name>A0A0J7I143_9FLAO</name>
<dbReference type="SUPFAM" id="SSF53335">
    <property type="entry name" value="S-adenosyl-L-methionine-dependent methyltransferases"/>
    <property type="match status" value="1"/>
</dbReference>
<dbReference type="GO" id="GO:0009307">
    <property type="term" value="P:DNA restriction-modification system"/>
    <property type="evidence" value="ECO:0007669"/>
    <property type="project" value="UniProtKB-KW"/>
</dbReference>
<dbReference type="NCBIfam" id="TIGR00675">
    <property type="entry name" value="dcm"/>
    <property type="match status" value="1"/>
</dbReference>
<dbReference type="Gene3D" id="3.90.120.10">
    <property type="entry name" value="DNA Methylase, subunit A, domain 2"/>
    <property type="match status" value="1"/>
</dbReference>
<keyword evidence="2 6" id="KW-0808">Transferase</keyword>
<dbReference type="GO" id="GO:0032259">
    <property type="term" value="P:methylation"/>
    <property type="evidence" value="ECO:0007669"/>
    <property type="project" value="UniProtKB-KW"/>
</dbReference>
<dbReference type="InterPro" id="IPR001525">
    <property type="entry name" value="C5_MeTfrase"/>
</dbReference>
<dbReference type="PRINTS" id="PR00105">
    <property type="entry name" value="C5METTRFRASE"/>
</dbReference>
<comment type="caution">
    <text evidence="9">The sequence shown here is derived from an EMBL/GenBank/DDBJ whole genome shotgun (WGS) entry which is preliminary data.</text>
</comment>
<dbReference type="InterPro" id="IPR029063">
    <property type="entry name" value="SAM-dependent_MTases_sf"/>
</dbReference>
<sequence>MRFIDLFSGLGCFHVALESLGHECVYACEINTELNALYNNNYFIRPDSDITKVDLNSIPDHDILCAGFPCQAFSKAGRQLGVFDDRGKLINKVIEILSIKKPGYFILENVRNLEKHDDGKTWAFIYSELIKLGYHVDKKILSPHNFGIPQHRERIFIVGSKEGLEHFKWPENNNATPDINNINFTETFVPIEREKENVLNIWQDFLDILPEGVKPITPLWSMEFGANYPLDIDINKMTLKDLKKYKGVFGIDINGKTKEEVYKCLPNYIKKQKGVMPSWKKNYILRNRQFYNDYKEQIDAVLPRIRALNNESWQKFEWNCGEEEKNIWNYYIQFRGSGIRIKKTDFFPSLVTVTTQIPIVGRERRYIAVEEAKFLQSIPNNILLPETKASCFKALGNAVNVDIIRFIASNLIPGEEEKVNIPAQELEANS</sequence>
<dbReference type="GO" id="GO:0003886">
    <property type="term" value="F:DNA (cytosine-5-)-methyltransferase activity"/>
    <property type="evidence" value="ECO:0007669"/>
    <property type="project" value="UniProtKB-EC"/>
</dbReference>
<dbReference type="Pfam" id="PF00145">
    <property type="entry name" value="DNA_methylase"/>
    <property type="match status" value="1"/>
</dbReference>
<dbReference type="RefSeq" id="WP_048508074.1">
    <property type="nucleotide sequence ID" value="NZ_LFND01000006.1"/>
</dbReference>
<evidence type="ECO:0000256" key="1">
    <source>
        <dbReference type="ARBA" id="ARBA00022603"/>
    </source>
</evidence>
<dbReference type="PANTHER" id="PTHR46098">
    <property type="entry name" value="TRNA (CYTOSINE(38)-C(5))-METHYLTRANSFERASE"/>
    <property type="match status" value="1"/>
</dbReference>
<dbReference type="PATRIC" id="fig|558151.6.peg.3805"/>
<dbReference type="PANTHER" id="PTHR46098:SF1">
    <property type="entry name" value="TRNA (CYTOSINE(38)-C(5))-METHYLTRANSFERASE"/>
    <property type="match status" value="1"/>
</dbReference>
<keyword evidence="4" id="KW-0680">Restriction system</keyword>
<dbReference type="Gene3D" id="3.40.50.150">
    <property type="entry name" value="Vaccinia Virus protein VP39"/>
    <property type="match status" value="1"/>
</dbReference>
<feature type="active site" evidence="6">
    <location>
        <position position="70"/>
    </location>
</feature>
<reference evidence="9 10" key="1">
    <citation type="journal article" date="2013" name="Int. J. Syst. Evol. Microbiol.">
        <title>Chryseobacterium angstadtii sp. nov., isolated from a newt tank.</title>
        <authorList>
            <person name="Kirk K.E."/>
            <person name="Hoffman J.A."/>
            <person name="Smith K.A."/>
            <person name="Strahan B.L."/>
            <person name="Failor K.C."/>
            <person name="Krebs J.E."/>
            <person name="Gale A.N."/>
            <person name="Do T.D."/>
            <person name="Sontag T.C."/>
            <person name="Batties A.M."/>
            <person name="Mistiszyn K."/>
            <person name="Newman J.D."/>
        </authorList>
    </citation>
    <scope>NUCLEOTIDE SEQUENCE [LARGE SCALE GENOMIC DNA]</scope>
    <source>
        <strain evidence="9 10">KM</strain>
    </source>
</reference>
<evidence type="ECO:0000313" key="9">
    <source>
        <dbReference type="EMBL" id="KMQ60133.1"/>
    </source>
</evidence>
<evidence type="ECO:0000313" key="10">
    <source>
        <dbReference type="Proteomes" id="UP000036261"/>
    </source>
</evidence>